<feature type="region of interest" description="Disordered" evidence="1">
    <location>
        <begin position="1"/>
        <end position="20"/>
    </location>
</feature>
<reference evidence="2" key="1">
    <citation type="submission" date="2015-10" db="EMBL/GenBank/DDBJ databases">
        <title>Daphnia magna gene sets from two clonal populations assembled and annotated with EvidentialGene.</title>
        <authorList>
            <person name="Gilbert D."/>
            <person name="Podicheti R."/>
            <person name="Orsini L."/>
            <person name="Colbourne J."/>
            <person name="Pfrender M."/>
        </authorList>
    </citation>
    <scope>NUCLEOTIDE SEQUENCE</scope>
</reference>
<dbReference type="AlphaFoldDB" id="A0A0P5VZH8"/>
<proteinExistence type="predicted"/>
<protein>
    <submittedName>
        <fullName evidence="3">Uncharacterized protein</fullName>
    </submittedName>
</protein>
<dbReference type="EMBL" id="GDIQ01066925">
    <property type="protein sequence ID" value="JAN27812.1"/>
    <property type="molecule type" value="Transcribed_RNA"/>
</dbReference>
<evidence type="ECO:0000313" key="3">
    <source>
        <dbReference type="EMBL" id="JAN27812.1"/>
    </source>
</evidence>
<organism evidence="3">
    <name type="scientific">Daphnia magna</name>
    <dbReference type="NCBI Taxonomy" id="35525"/>
    <lineage>
        <taxon>Eukaryota</taxon>
        <taxon>Metazoa</taxon>
        <taxon>Ecdysozoa</taxon>
        <taxon>Arthropoda</taxon>
        <taxon>Crustacea</taxon>
        <taxon>Branchiopoda</taxon>
        <taxon>Diplostraca</taxon>
        <taxon>Cladocera</taxon>
        <taxon>Anomopoda</taxon>
        <taxon>Daphniidae</taxon>
        <taxon>Daphnia</taxon>
    </lineage>
</organism>
<name>A0A0P5VZH8_9CRUS</name>
<sequence length="68" mass="7965">MTPYGLITSQGETEPQKRREPRYALQHIFINTITCEIIEESGNLQSPFQHCTHTFLTPNLHQYPLRTH</sequence>
<evidence type="ECO:0000256" key="1">
    <source>
        <dbReference type="SAM" id="MobiDB-lite"/>
    </source>
</evidence>
<reference evidence="2" key="3">
    <citation type="submission" date="2015-10" db="EMBL/GenBank/DDBJ databases">
        <authorList>
            <person name="Gilbert D.G."/>
        </authorList>
    </citation>
    <scope>NUCLEOTIDE SEQUENCE</scope>
</reference>
<reference evidence="3" key="2">
    <citation type="submission" date="2015-10" db="EMBL/GenBank/DDBJ databases">
        <title>EvidentialGene: Evidence-directed Construction of Complete mRNA Transcriptomes without Genomes.</title>
        <authorList>
            <person name="Gilbert D.G."/>
        </authorList>
    </citation>
    <scope>NUCLEOTIDE SEQUENCE</scope>
</reference>
<accession>A0A0P5VZH8</accession>
<evidence type="ECO:0000313" key="2">
    <source>
        <dbReference type="EMBL" id="JAJ24755.1"/>
    </source>
</evidence>
<dbReference type="EMBL" id="GDIP01198647">
    <property type="protein sequence ID" value="JAJ24755.1"/>
    <property type="molecule type" value="Transcribed_RNA"/>
</dbReference>